<comment type="caution">
    <text evidence="4">The sequence shown here is derived from an EMBL/GenBank/DDBJ whole genome shotgun (WGS) entry which is preliminary data.</text>
</comment>
<name>A0A835QSF6_VANPL</name>
<dbReference type="InterPro" id="IPR000308">
    <property type="entry name" value="14-3-3"/>
</dbReference>
<dbReference type="AlphaFoldDB" id="A0A835QSF6"/>
<dbReference type="SMART" id="SM00101">
    <property type="entry name" value="14_3_3"/>
    <property type="match status" value="1"/>
</dbReference>
<feature type="site" description="Interaction with phosphoserine on interacting protein" evidence="2">
    <location>
        <position position="67"/>
    </location>
</feature>
<dbReference type="PANTHER" id="PTHR18860">
    <property type="entry name" value="14-3-3 PROTEIN"/>
    <property type="match status" value="1"/>
</dbReference>
<dbReference type="Gene3D" id="1.20.190.20">
    <property type="entry name" value="14-3-3 domain"/>
    <property type="match status" value="1"/>
</dbReference>
<accession>A0A835QSF6</accession>
<reference evidence="4 5" key="1">
    <citation type="journal article" date="2020" name="Nat. Food">
        <title>A phased Vanilla planifolia genome enables genetic improvement of flavour and production.</title>
        <authorList>
            <person name="Hasing T."/>
            <person name="Tang H."/>
            <person name="Brym M."/>
            <person name="Khazi F."/>
            <person name="Huang T."/>
            <person name="Chambers A.H."/>
        </authorList>
    </citation>
    <scope>NUCLEOTIDE SEQUENCE [LARGE SCALE GENOMIC DNA]</scope>
    <source>
        <tissue evidence="4">Leaf</tissue>
    </source>
</reference>
<evidence type="ECO:0000259" key="3">
    <source>
        <dbReference type="SMART" id="SM00101"/>
    </source>
</evidence>
<keyword evidence="5" id="KW-1185">Reference proteome</keyword>
<evidence type="ECO:0000313" key="4">
    <source>
        <dbReference type="EMBL" id="KAG0476296.1"/>
    </source>
</evidence>
<dbReference type="SUPFAM" id="SSF48445">
    <property type="entry name" value="14-3-3 protein"/>
    <property type="match status" value="1"/>
</dbReference>
<proteinExistence type="inferred from homology"/>
<sequence>MGMESSTAASRSDYIFMAVMAQQAARYADMRRFVQEMVLRTSSLGDFMPEERKLIALSYRHVIGPRRSSWRKVVSLFEEVQKGRREEECAVLIKGFLDGIEAGIAEVCAEVLSLLGSHLIPSSSSSSESRVFFLKMKGDYHRYVAEVRVGEERKEASESAMKAYKEAEEIAVLHLAPSNITRLGLALNFSVFYHDILNSLETALLVSDQAFYEAIEELEELDKEPCKDANIILSLLQDNFNEWKFEDARLHHV</sequence>
<dbReference type="Pfam" id="PF00244">
    <property type="entry name" value="14-3-3"/>
    <property type="match status" value="1"/>
</dbReference>
<evidence type="ECO:0000313" key="5">
    <source>
        <dbReference type="Proteomes" id="UP000636800"/>
    </source>
</evidence>
<dbReference type="PIRSF" id="PIRSF000868">
    <property type="entry name" value="14-3-3"/>
    <property type="match status" value="1"/>
</dbReference>
<feature type="domain" description="14-3-3" evidence="3">
    <location>
        <begin position="11"/>
        <end position="250"/>
    </location>
</feature>
<organism evidence="4 5">
    <name type="scientific">Vanilla planifolia</name>
    <name type="common">Vanilla</name>
    <dbReference type="NCBI Taxonomy" id="51239"/>
    <lineage>
        <taxon>Eukaryota</taxon>
        <taxon>Viridiplantae</taxon>
        <taxon>Streptophyta</taxon>
        <taxon>Embryophyta</taxon>
        <taxon>Tracheophyta</taxon>
        <taxon>Spermatophyta</taxon>
        <taxon>Magnoliopsida</taxon>
        <taxon>Liliopsida</taxon>
        <taxon>Asparagales</taxon>
        <taxon>Orchidaceae</taxon>
        <taxon>Vanilloideae</taxon>
        <taxon>Vanilleae</taxon>
        <taxon>Vanilla</taxon>
    </lineage>
</organism>
<dbReference type="InterPro" id="IPR036815">
    <property type="entry name" value="14-3-3_dom_sf"/>
</dbReference>
<feature type="site" description="Interaction with phosphoserine on interacting protein" evidence="2">
    <location>
        <position position="142"/>
    </location>
</feature>
<evidence type="ECO:0000256" key="2">
    <source>
        <dbReference type="PIRSR" id="PIRSR000868-1"/>
    </source>
</evidence>
<evidence type="ECO:0000256" key="1">
    <source>
        <dbReference type="ARBA" id="ARBA00006141"/>
    </source>
</evidence>
<dbReference type="Proteomes" id="UP000636800">
    <property type="component" value="Chromosome 6"/>
</dbReference>
<gene>
    <name evidence="4" type="ORF">HPP92_013137</name>
</gene>
<dbReference type="InterPro" id="IPR023410">
    <property type="entry name" value="14-3-3_domain"/>
</dbReference>
<dbReference type="EMBL" id="JADCNL010000006">
    <property type="protein sequence ID" value="KAG0476296.1"/>
    <property type="molecule type" value="Genomic_DNA"/>
</dbReference>
<dbReference type="PRINTS" id="PR00305">
    <property type="entry name" value="1433ZETA"/>
</dbReference>
<protein>
    <recommendedName>
        <fullName evidence="3">14-3-3 domain-containing protein</fullName>
    </recommendedName>
</protein>
<comment type="similarity">
    <text evidence="1">Belongs to the 14-3-3 family.</text>
</comment>